<feature type="compositionally biased region" description="Basic and acidic residues" evidence="1">
    <location>
        <begin position="26"/>
        <end position="46"/>
    </location>
</feature>
<evidence type="ECO:0000313" key="2">
    <source>
        <dbReference type="EMBL" id="KAK6645312.1"/>
    </source>
</evidence>
<feature type="region of interest" description="Disordered" evidence="1">
    <location>
        <begin position="1"/>
        <end position="46"/>
    </location>
</feature>
<name>A0AAN8XU69_POLSC</name>
<accession>A0AAN8XU69</accession>
<evidence type="ECO:0000313" key="3">
    <source>
        <dbReference type="Proteomes" id="UP001372834"/>
    </source>
</evidence>
<dbReference type="Proteomes" id="UP001372834">
    <property type="component" value="Unassembled WGS sequence"/>
</dbReference>
<evidence type="ECO:0000256" key="1">
    <source>
        <dbReference type="SAM" id="MobiDB-lite"/>
    </source>
</evidence>
<comment type="caution">
    <text evidence="2">The sequence shown here is derived from an EMBL/GenBank/DDBJ whole genome shotgun (WGS) entry which is preliminary data.</text>
</comment>
<protein>
    <submittedName>
        <fullName evidence="2">Uncharacterized protein</fullName>
    </submittedName>
</protein>
<proteinExistence type="predicted"/>
<sequence length="65" mass="7936">MRNAVDGDEEEEEEEDDDDDEDDEDERRNRRKEEKERSKERGINSIKEIESFRIEKRISDDLESF</sequence>
<dbReference type="AlphaFoldDB" id="A0AAN8XU69"/>
<feature type="compositionally biased region" description="Acidic residues" evidence="1">
    <location>
        <begin position="1"/>
        <end position="25"/>
    </location>
</feature>
<dbReference type="EMBL" id="JAWJWE010000001">
    <property type="protein sequence ID" value="KAK6645312.1"/>
    <property type="molecule type" value="Genomic_DNA"/>
</dbReference>
<organism evidence="2 3">
    <name type="scientific">Polyplax serrata</name>
    <name type="common">Common mouse louse</name>
    <dbReference type="NCBI Taxonomy" id="468196"/>
    <lineage>
        <taxon>Eukaryota</taxon>
        <taxon>Metazoa</taxon>
        <taxon>Ecdysozoa</taxon>
        <taxon>Arthropoda</taxon>
        <taxon>Hexapoda</taxon>
        <taxon>Insecta</taxon>
        <taxon>Pterygota</taxon>
        <taxon>Neoptera</taxon>
        <taxon>Paraneoptera</taxon>
        <taxon>Psocodea</taxon>
        <taxon>Troctomorpha</taxon>
        <taxon>Phthiraptera</taxon>
        <taxon>Anoplura</taxon>
        <taxon>Polyplacidae</taxon>
        <taxon>Polyplax</taxon>
    </lineage>
</organism>
<reference evidence="2 3" key="1">
    <citation type="submission" date="2023-10" db="EMBL/GenBank/DDBJ databases">
        <title>Genomes of two closely related lineages of the louse Polyplax serrata with different host specificities.</title>
        <authorList>
            <person name="Martinu J."/>
            <person name="Tarabai H."/>
            <person name="Stefka J."/>
            <person name="Hypsa V."/>
        </authorList>
    </citation>
    <scope>NUCLEOTIDE SEQUENCE [LARGE SCALE GENOMIC DNA]</scope>
    <source>
        <strain evidence="2">HR10_N</strain>
    </source>
</reference>
<gene>
    <name evidence="2" type="ORF">RUM43_001588</name>
</gene>